<dbReference type="SUPFAM" id="SSF55469">
    <property type="entry name" value="FMN-dependent nitroreductase-like"/>
    <property type="match status" value="1"/>
</dbReference>
<evidence type="ECO:0000313" key="2">
    <source>
        <dbReference type="Proteomes" id="UP000001941"/>
    </source>
</evidence>
<gene>
    <name evidence="1" type="ordered locus">Mhun_1952</name>
</gene>
<dbReference type="GeneID" id="25393544"/>
<accession>Q2FLU4</accession>
<dbReference type="AlphaFoldDB" id="Q2FLU4"/>
<reference evidence="2" key="1">
    <citation type="journal article" date="2016" name="Stand. Genomic Sci.">
        <title>Complete genome sequence of Methanospirillum hungatei type strain JF1.</title>
        <authorList>
            <person name="Gunsalus R.P."/>
            <person name="Cook L.E."/>
            <person name="Crable B."/>
            <person name="Rohlin L."/>
            <person name="McDonald E."/>
            <person name="Mouttaki H."/>
            <person name="Sieber J.R."/>
            <person name="Poweleit N."/>
            <person name="Zhou H."/>
            <person name="Lapidus A.L."/>
            <person name="Daligault H.E."/>
            <person name="Land M."/>
            <person name="Gilna P."/>
            <person name="Ivanova N."/>
            <person name="Kyrpides N."/>
            <person name="Culley D.E."/>
            <person name="McInerney M.J."/>
        </authorList>
    </citation>
    <scope>NUCLEOTIDE SEQUENCE [LARGE SCALE GENOMIC DNA]</scope>
    <source>
        <strain evidence="2">ATCC 27890 / DSM 864 / NBRC 100397 / JF-1</strain>
    </source>
</reference>
<protein>
    <submittedName>
        <fullName evidence="1">Uncharacterized protein</fullName>
    </submittedName>
</protein>
<organism evidence="1 2">
    <name type="scientific">Methanospirillum hungatei JF-1 (strain ATCC 27890 / DSM 864 / NBRC 100397 / JF-1)</name>
    <dbReference type="NCBI Taxonomy" id="323259"/>
    <lineage>
        <taxon>Archaea</taxon>
        <taxon>Methanobacteriati</taxon>
        <taxon>Methanobacteriota</taxon>
        <taxon>Stenosarchaea group</taxon>
        <taxon>Methanomicrobia</taxon>
        <taxon>Methanomicrobiales</taxon>
        <taxon>Methanospirillaceae</taxon>
        <taxon>Methanospirillum</taxon>
    </lineage>
</organism>
<dbReference type="EMBL" id="CP000254">
    <property type="protein sequence ID" value="ABD41663.1"/>
    <property type="molecule type" value="Genomic_DNA"/>
</dbReference>
<dbReference type="Gene3D" id="3.40.109.10">
    <property type="entry name" value="NADH Oxidase"/>
    <property type="match status" value="1"/>
</dbReference>
<dbReference type="STRING" id="323259.Mhun_1952"/>
<keyword evidence="2" id="KW-1185">Reference proteome</keyword>
<dbReference type="KEGG" id="mhu:Mhun_1952"/>
<evidence type="ECO:0000313" key="1">
    <source>
        <dbReference type="EMBL" id="ABD41663.1"/>
    </source>
</evidence>
<dbReference type="Proteomes" id="UP000001941">
    <property type="component" value="Chromosome"/>
</dbReference>
<dbReference type="EnsemblBacteria" id="ABD41663">
    <property type="protein sequence ID" value="ABD41663"/>
    <property type="gene ID" value="Mhun_1952"/>
</dbReference>
<dbReference type="InterPro" id="IPR000415">
    <property type="entry name" value="Nitroreductase-like"/>
</dbReference>
<proteinExistence type="predicted"/>
<sequence>MIPYDDVPMKSSEHPHILCKPVYVFSARVPSDPVLHQVIHAGFQAPYPYPEPVVPNLRRFFVFRTGTPSCDNLEEVLKRAIETTRDELISFFGWRAYTPEGPGNYIQMLKNFETTGISSFKSAPIIIIITEERRFPPVEQESLAFAVSHLWISATFHHLGVHLIPGISYLSRRSEFFSLIHLPAGKYAVAGVAIGYPHEELQENTESPAGEPEVYWFF</sequence>
<dbReference type="InParanoid" id="Q2FLU4"/>
<dbReference type="OrthoDB" id="71395at2157"/>
<name>Q2FLU4_METHJ</name>
<dbReference type="GO" id="GO:0016491">
    <property type="term" value="F:oxidoreductase activity"/>
    <property type="evidence" value="ECO:0007669"/>
    <property type="project" value="InterPro"/>
</dbReference>
<dbReference type="eggNOG" id="arCOG00301">
    <property type="taxonomic scope" value="Archaea"/>
</dbReference>
<dbReference type="RefSeq" id="WP_011448925.1">
    <property type="nucleotide sequence ID" value="NC_007796.1"/>
</dbReference>
<dbReference type="HOGENOM" id="CLU_1248276_0_0_2"/>